<proteinExistence type="predicted"/>
<dbReference type="AlphaFoldDB" id="A0A0E9PN99"/>
<sequence length="23" mass="2550">MQLKSELYLAFNDQGCLLESGCS</sequence>
<dbReference type="EMBL" id="GBXM01102451">
    <property type="protein sequence ID" value="JAH06126.1"/>
    <property type="molecule type" value="Transcribed_RNA"/>
</dbReference>
<name>A0A0E9PN99_ANGAN</name>
<protein>
    <submittedName>
        <fullName evidence="1">Uncharacterized protein</fullName>
    </submittedName>
</protein>
<organism evidence="1">
    <name type="scientific">Anguilla anguilla</name>
    <name type="common">European freshwater eel</name>
    <name type="synonym">Muraena anguilla</name>
    <dbReference type="NCBI Taxonomy" id="7936"/>
    <lineage>
        <taxon>Eukaryota</taxon>
        <taxon>Metazoa</taxon>
        <taxon>Chordata</taxon>
        <taxon>Craniata</taxon>
        <taxon>Vertebrata</taxon>
        <taxon>Euteleostomi</taxon>
        <taxon>Actinopterygii</taxon>
        <taxon>Neopterygii</taxon>
        <taxon>Teleostei</taxon>
        <taxon>Anguilliformes</taxon>
        <taxon>Anguillidae</taxon>
        <taxon>Anguilla</taxon>
    </lineage>
</organism>
<evidence type="ECO:0000313" key="1">
    <source>
        <dbReference type="EMBL" id="JAH06126.1"/>
    </source>
</evidence>
<accession>A0A0E9PN99</accession>
<reference evidence="1" key="2">
    <citation type="journal article" date="2015" name="Fish Shellfish Immunol.">
        <title>Early steps in the European eel (Anguilla anguilla)-Vibrio vulnificus interaction in the gills: Role of the RtxA13 toxin.</title>
        <authorList>
            <person name="Callol A."/>
            <person name="Pajuelo D."/>
            <person name="Ebbesson L."/>
            <person name="Teles M."/>
            <person name="MacKenzie S."/>
            <person name="Amaro C."/>
        </authorList>
    </citation>
    <scope>NUCLEOTIDE SEQUENCE</scope>
</reference>
<reference evidence="1" key="1">
    <citation type="submission" date="2014-11" db="EMBL/GenBank/DDBJ databases">
        <authorList>
            <person name="Amaro Gonzalez C."/>
        </authorList>
    </citation>
    <scope>NUCLEOTIDE SEQUENCE</scope>
</reference>